<dbReference type="InterPro" id="IPR032359">
    <property type="entry name" value="KwaB-like"/>
</dbReference>
<reference evidence="1" key="1">
    <citation type="submission" date="2019-03" db="EMBL/GenBank/DDBJ databases">
        <title>Serratia marcescens strain N2 draft genome.</title>
        <authorList>
            <person name="Yassin A."/>
            <person name="El-Kenawy N."/>
            <person name="Youssef N.H."/>
        </authorList>
    </citation>
    <scope>NUCLEOTIDE SEQUENCE [LARGE SCALE GENOMIC DNA]</scope>
    <source>
        <strain evidence="1">N2</strain>
    </source>
</reference>
<gene>
    <name evidence="1" type="ORF">E0L31_04015</name>
</gene>
<dbReference type="EMBL" id="SPSG01000461">
    <property type="protein sequence ID" value="TFV36612.1"/>
    <property type="molecule type" value="Genomic_DNA"/>
</dbReference>
<name>A0A9X8YRK9_SERMA</name>
<evidence type="ECO:0000313" key="1">
    <source>
        <dbReference type="EMBL" id="TFV36612.1"/>
    </source>
</evidence>
<sequence length="305" mass="34606">MMMLENLQGFDLQTAELSVWVFRKKSLKGQASFTGKWIPVDPELKTELLGFIQTERGNYTEIIDYSLLAQNNEGSLMLIGTGETSAVDVTTISANQMPAKKVKEIKELSNCDFYSVKLVSGDTVLHCVKKTDASWATKKQAGLKSVVFKNNKLKIDRSPRFNIAKDFDFFILEDNVYIKNKKVFESVLSYKTAHIDNFNVLMDEPEFSQLLTDAEPLKRYVGNNAMQLRRASAIKEKGYYKVPEFMDSLRANALRFRLNLQFDAQGKIIASDECCADIFQALLDHRLQSHFAAHIYDVPNASMVP</sequence>
<accession>A0A9X8YRK9</accession>
<protein>
    <submittedName>
        <fullName evidence="1">DUF4868 domain-containing protein</fullName>
    </submittedName>
</protein>
<dbReference type="Pfam" id="PF16162">
    <property type="entry name" value="KwaB"/>
    <property type="match status" value="1"/>
</dbReference>
<proteinExistence type="predicted"/>
<dbReference type="RefSeq" id="WP_212563036.1">
    <property type="nucleotide sequence ID" value="NZ_SPSG02000024.1"/>
</dbReference>
<comment type="caution">
    <text evidence="1">The sequence shown here is derived from an EMBL/GenBank/DDBJ whole genome shotgun (WGS) entry which is preliminary data.</text>
</comment>
<organism evidence="1">
    <name type="scientific">Serratia marcescens</name>
    <dbReference type="NCBI Taxonomy" id="615"/>
    <lineage>
        <taxon>Bacteria</taxon>
        <taxon>Pseudomonadati</taxon>
        <taxon>Pseudomonadota</taxon>
        <taxon>Gammaproteobacteria</taxon>
        <taxon>Enterobacterales</taxon>
        <taxon>Yersiniaceae</taxon>
        <taxon>Serratia</taxon>
    </lineage>
</organism>
<dbReference type="AlphaFoldDB" id="A0A9X8YRK9"/>